<feature type="signal peptide" evidence="1">
    <location>
        <begin position="1"/>
        <end position="21"/>
    </location>
</feature>
<reference evidence="3 4" key="1">
    <citation type="submission" date="2019-10" db="EMBL/GenBank/DDBJ databases">
        <title>Whole genome shotgun sequence of Acrocarpospora macrocephala NBRC 16266.</title>
        <authorList>
            <person name="Ichikawa N."/>
            <person name="Kimura A."/>
            <person name="Kitahashi Y."/>
            <person name="Komaki H."/>
            <person name="Oguchi A."/>
        </authorList>
    </citation>
    <scope>NUCLEOTIDE SEQUENCE [LARGE SCALE GENOMIC DNA]</scope>
    <source>
        <strain evidence="3 4">NBRC 16266</strain>
    </source>
</reference>
<dbReference type="PANTHER" id="PTHR31528:SF15">
    <property type="entry name" value="RIBOFLAVIN-BINDING PROTEIN RIBY"/>
    <property type="match status" value="1"/>
</dbReference>
<name>A0A5M3WKJ0_9ACTN</name>
<keyword evidence="1" id="KW-0732">Signal</keyword>
<feature type="chain" id="PRO_5038952281" description="SsuA/THI5-like domain-containing protein" evidence="1">
    <location>
        <begin position="22"/>
        <end position="361"/>
    </location>
</feature>
<dbReference type="PROSITE" id="PS51257">
    <property type="entry name" value="PROKAR_LIPOPROTEIN"/>
    <property type="match status" value="1"/>
</dbReference>
<dbReference type="InterPro" id="IPR027939">
    <property type="entry name" value="NMT1/THI5"/>
</dbReference>
<proteinExistence type="predicted"/>
<dbReference type="RefSeq" id="WP_170322515.1">
    <property type="nucleotide sequence ID" value="NZ_BAAAHL010000027.1"/>
</dbReference>
<evidence type="ECO:0000313" key="3">
    <source>
        <dbReference type="EMBL" id="GES09727.1"/>
    </source>
</evidence>
<dbReference type="Proteomes" id="UP000331127">
    <property type="component" value="Unassembled WGS sequence"/>
</dbReference>
<accession>A0A5M3WKJ0</accession>
<dbReference type="PANTHER" id="PTHR31528">
    <property type="entry name" value="4-AMINO-5-HYDROXYMETHYL-2-METHYLPYRIMIDINE PHOSPHATE SYNTHASE THI11-RELATED"/>
    <property type="match status" value="1"/>
</dbReference>
<keyword evidence="4" id="KW-1185">Reference proteome</keyword>
<evidence type="ECO:0000256" key="1">
    <source>
        <dbReference type="SAM" id="SignalP"/>
    </source>
</evidence>
<protein>
    <recommendedName>
        <fullName evidence="2">SsuA/THI5-like domain-containing protein</fullName>
    </recommendedName>
</protein>
<comment type="caution">
    <text evidence="3">The sequence shown here is derived from an EMBL/GenBank/DDBJ whole genome shotgun (WGS) entry which is preliminary data.</text>
</comment>
<dbReference type="EMBL" id="BLAE01000017">
    <property type="protein sequence ID" value="GES09727.1"/>
    <property type="molecule type" value="Genomic_DNA"/>
</dbReference>
<dbReference type="SUPFAM" id="SSF53850">
    <property type="entry name" value="Periplasmic binding protein-like II"/>
    <property type="match status" value="1"/>
</dbReference>
<gene>
    <name evidence="3" type="ORF">Amac_033230</name>
</gene>
<dbReference type="Pfam" id="PF09084">
    <property type="entry name" value="NMT1"/>
    <property type="match status" value="1"/>
</dbReference>
<organism evidence="3 4">
    <name type="scientific">Acrocarpospora macrocephala</name>
    <dbReference type="NCBI Taxonomy" id="150177"/>
    <lineage>
        <taxon>Bacteria</taxon>
        <taxon>Bacillati</taxon>
        <taxon>Actinomycetota</taxon>
        <taxon>Actinomycetes</taxon>
        <taxon>Streptosporangiales</taxon>
        <taxon>Streptosporangiaceae</taxon>
        <taxon>Acrocarpospora</taxon>
    </lineage>
</organism>
<dbReference type="InterPro" id="IPR015168">
    <property type="entry name" value="SsuA/THI5"/>
</dbReference>
<dbReference type="AlphaFoldDB" id="A0A5M3WKJ0"/>
<feature type="domain" description="SsuA/THI5-like" evidence="2">
    <location>
        <begin position="50"/>
        <end position="262"/>
    </location>
</feature>
<evidence type="ECO:0000313" key="4">
    <source>
        <dbReference type="Proteomes" id="UP000331127"/>
    </source>
</evidence>
<dbReference type="Gene3D" id="3.40.190.10">
    <property type="entry name" value="Periplasmic binding protein-like II"/>
    <property type="match status" value="2"/>
</dbReference>
<dbReference type="GO" id="GO:0009228">
    <property type="term" value="P:thiamine biosynthetic process"/>
    <property type="evidence" value="ECO:0007669"/>
    <property type="project" value="InterPro"/>
</dbReference>
<sequence>MGHHKKIALPALVAMSITLLAACGSGAESGTGGGAKSITFVMPTPSWDVSHSAFAVAQAKGYFAKENLNVNYVLTNSSQLAATAVARDADSVGLASPEPVVIAAQEGKGLGLEYFYNYFRRPIYSLAVPADSEIKDLRGLQGKKVGVQSLSAVGVYYVKAYLAEAGLAPDAVTLVPTGGGTQALTAIKGKQVDAMLVNDVFPVLWKNAGFETRNLSTSQLAVIQHGLLTRAENLRNDPDTYAAIGRAIAKATLFTLENPEAAITMMWKAQPETKPAGADDAEAMRQSLAILNAQIPNLELGADEKLWGHYPDRAFADTVKFATDNGMITKDVDPNVLYTNDLVAKINDFDAAAVTTDADRG</sequence>
<evidence type="ECO:0000259" key="2">
    <source>
        <dbReference type="Pfam" id="PF09084"/>
    </source>
</evidence>